<dbReference type="Pfam" id="PF07159">
    <property type="entry name" value="CYRIA-B_Rac1-bd"/>
    <property type="match status" value="1"/>
</dbReference>
<dbReference type="PANTHER" id="PTHR12422">
    <property type="entry name" value="GH09096P"/>
    <property type="match status" value="1"/>
</dbReference>
<keyword evidence="3" id="KW-0472">Membrane</keyword>
<evidence type="ECO:0000313" key="6">
    <source>
        <dbReference type="EMBL" id="NDV34007.1"/>
    </source>
</evidence>
<evidence type="ECO:0000256" key="3">
    <source>
        <dbReference type="ARBA" id="ARBA00023136"/>
    </source>
</evidence>
<feature type="domain" description="CYRIA/CYRIB Rac1 binding" evidence="5">
    <location>
        <begin position="19"/>
        <end position="308"/>
    </location>
</feature>
<sequence>MGALATVLEGGNSKFKPSFVVDFENAQPSEGEKDLYNESNAVISRHTDIIASMSTYKGCAEQIKAAIQAPTDENKLHCWQALVPNVIILNDFHNHSRRIAEIFPKLLSALCSGNENSFNAQQALVKQLAHLIDFAMTFDDMKMNLPAISNDFSYFRRTSATFKNSASPTPSPITDEIANSLSLFYANPTPMLSLLRDSVKNLINSPHPDVPENVFRQNLTYGLSLMANICFHIVEIRQINETGLLLFCLRAAVGSTILVDGLYDPGIFHPKGAKKSPISPKYVLEVVKNFHDAPNITLINALRYNTKSADPKYFE</sequence>
<dbReference type="InterPro" id="IPR009828">
    <property type="entry name" value="CYRIA/CYRIB_Rac1-bd"/>
</dbReference>
<dbReference type="GO" id="GO:0030833">
    <property type="term" value="P:regulation of actin filament polymerization"/>
    <property type="evidence" value="ECO:0007669"/>
    <property type="project" value="InterPro"/>
</dbReference>
<keyword evidence="4" id="KW-0449">Lipoprotein</keyword>
<dbReference type="InterPro" id="IPR039789">
    <property type="entry name" value="CYRI"/>
</dbReference>
<dbReference type="GO" id="GO:0031267">
    <property type="term" value="F:small GTPase binding"/>
    <property type="evidence" value="ECO:0007669"/>
    <property type="project" value="InterPro"/>
</dbReference>
<evidence type="ECO:0000256" key="1">
    <source>
        <dbReference type="ARBA" id="ARBA00004635"/>
    </source>
</evidence>
<reference evidence="6" key="1">
    <citation type="journal article" date="2020" name="J. Eukaryot. Microbiol.">
        <title>De novo Sequencing, Assembly and Annotation of the Transcriptome for the Free-Living Testate Amoeba Arcella intermedia.</title>
        <authorList>
            <person name="Ribeiro G.M."/>
            <person name="Porfirio-Sousa A.L."/>
            <person name="Maurer-Alcala X.X."/>
            <person name="Katz L.A."/>
            <person name="Lahr D.J.G."/>
        </authorList>
    </citation>
    <scope>NUCLEOTIDE SEQUENCE</scope>
</reference>
<evidence type="ECO:0000259" key="5">
    <source>
        <dbReference type="Pfam" id="PF07159"/>
    </source>
</evidence>
<dbReference type="AlphaFoldDB" id="A0A6B2LB28"/>
<evidence type="ECO:0000256" key="2">
    <source>
        <dbReference type="ARBA" id="ARBA00005778"/>
    </source>
</evidence>
<evidence type="ECO:0000256" key="4">
    <source>
        <dbReference type="ARBA" id="ARBA00023288"/>
    </source>
</evidence>
<dbReference type="GO" id="GO:0016020">
    <property type="term" value="C:membrane"/>
    <property type="evidence" value="ECO:0007669"/>
    <property type="project" value="UniProtKB-SubCell"/>
</dbReference>
<organism evidence="6">
    <name type="scientific">Arcella intermedia</name>
    <dbReference type="NCBI Taxonomy" id="1963864"/>
    <lineage>
        <taxon>Eukaryota</taxon>
        <taxon>Amoebozoa</taxon>
        <taxon>Tubulinea</taxon>
        <taxon>Elardia</taxon>
        <taxon>Arcellinida</taxon>
        <taxon>Sphaerothecina</taxon>
        <taxon>Arcellidae</taxon>
        <taxon>Arcella</taxon>
    </lineage>
</organism>
<protein>
    <recommendedName>
        <fullName evidence="5">CYRIA/CYRIB Rac1 binding domain-containing protein</fullName>
    </recommendedName>
</protein>
<comment type="subcellular location">
    <subcellularLocation>
        <location evidence="1">Membrane</location>
        <topology evidence="1">Lipid-anchor</topology>
    </subcellularLocation>
</comment>
<dbReference type="EMBL" id="GIBP01005038">
    <property type="protein sequence ID" value="NDV34007.1"/>
    <property type="molecule type" value="Transcribed_RNA"/>
</dbReference>
<proteinExistence type="inferred from homology"/>
<name>A0A6B2LB28_9EUKA</name>
<accession>A0A6B2LB28</accession>
<comment type="similarity">
    <text evidence="2">Belongs to the CYRI family.</text>
</comment>